<protein>
    <submittedName>
        <fullName evidence="1">Uncharacterized protein</fullName>
    </submittedName>
</protein>
<dbReference type="AlphaFoldDB" id="X0Y054"/>
<organism evidence="1">
    <name type="scientific">marine sediment metagenome</name>
    <dbReference type="NCBI Taxonomy" id="412755"/>
    <lineage>
        <taxon>unclassified sequences</taxon>
        <taxon>metagenomes</taxon>
        <taxon>ecological metagenomes</taxon>
    </lineage>
</organism>
<gene>
    <name evidence="1" type="ORF">S01H1_75401</name>
</gene>
<feature type="non-terminal residue" evidence="1">
    <location>
        <position position="1"/>
    </location>
</feature>
<proteinExistence type="predicted"/>
<evidence type="ECO:0000313" key="1">
    <source>
        <dbReference type="EMBL" id="GAG49134.1"/>
    </source>
</evidence>
<sequence length="77" mass="9101">KSFTTKDNFDMTPVNNRIKYWSIQKQDYDFKSATDQSRLYVHFQTDVDVSGDLKASKENCDILKTIFIQHILPNLRE</sequence>
<dbReference type="EMBL" id="BARS01050514">
    <property type="protein sequence ID" value="GAG49134.1"/>
    <property type="molecule type" value="Genomic_DNA"/>
</dbReference>
<accession>X0Y054</accession>
<reference evidence="1" key="1">
    <citation type="journal article" date="2014" name="Front. Microbiol.">
        <title>High frequency of phylogenetically diverse reductive dehalogenase-homologous genes in deep subseafloor sedimentary metagenomes.</title>
        <authorList>
            <person name="Kawai M."/>
            <person name="Futagami T."/>
            <person name="Toyoda A."/>
            <person name="Takaki Y."/>
            <person name="Nishi S."/>
            <person name="Hori S."/>
            <person name="Arai W."/>
            <person name="Tsubouchi T."/>
            <person name="Morono Y."/>
            <person name="Uchiyama I."/>
            <person name="Ito T."/>
            <person name="Fujiyama A."/>
            <person name="Inagaki F."/>
            <person name="Takami H."/>
        </authorList>
    </citation>
    <scope>NUCLEOTIDE SEQUENCE</scope>
    <source>
        <strain evidence="1">Expedition CK06-06</strain>
    </source>
</reference>
<name>X0Y054_9ZZZZ</name>
<comment type="caution">
    <text evidence="1">The sequence shown here is derived from an EMBL/GenBank/DDBJ whole genome shotgun (WGS) entry which is preliminary data.</text>
</comment>